<name>G7YFE4_CLOSI</name>
<dbReference type="Proteomes" id="UP000008909">
    <property type="component" value="Unassembled WGS sequence"/>
</dbReference>
<feature type="compositionally biased region" description="Basic and acidic residues" evidence="1">
    <location>
        <begin position="37"/>
        <end position="47"/>
    </location>
</feature>
<feature type="region of interest" description="Disordered" evidence="1">
    <location>
        <begin position="35"/>
        <end position="68"/>
    </location>
</feature>
<gene>
    <name evidence="2" type="ORF">CLF_106610</name>
</gene>
<dbReference type="AlphaFoldDB" id="G7YFE4"/>
<evidence type="ECO:0000256" key="1">
    <source>
        <dbReference type="SAM" id="MobiDB-lite"/>
    </source>
</evidence>
<keyword evidence="3" id="KW-1185">Reference proteome</keyword>
<protein>
    <submittedName>
        <fullName evidence="2">Uncharacterized protein</fullName>
    </submittedName>
</protein>
<organism evidence="2 3">
    <name type="scientific">Clonorchis sinensis</name>
    <name type="common">Chinese liver fluke</name>
    <dbReference type="NCBI Taxonomy" id="79923"/>
    <lineage>
        <taxon>Eukaryota</taxon>
        <taxon>Metazoa</taxon>
        <taxon>Spiralia</taxon>
        <taxon>Lophotrochozoa</taxon>
        <taxon>Platyhelminthes</taxon>
        <taxon>Trematoda</taxon>
        <taxon>Digenea</taxon>
        <taxon>Opisthorchiida</taxon>
        <taxon>Opisthorchiata</taxon>
        <taxon>Opisthorchiidae</taxon>
        <taxon>Clonorchis</taxon>
    </lineage>
</organism>
<evidence type="ECO:0000313" key="2">
    <source>
        <dbReference type="EMBL" id="GAA51677.1"/>
    </source>
</evidence>
<sequence length="238" mass="27740">MNYMENASFFYNDDLICQMEQSLTLLGSPLSQNVEFQRPEDEREGSKKRSQLFETDQEEVATPNYPEKPLKKPYSVSLPYQHHPELLNLCVGMSQRRAPKFDDNLLQHWGFIMAGVAQYVTDPANRLAFLIDECEGKPRGAIEHCIKLEIRVLDVKYEKRLTESDAKGDNRTVDDDGNVRRRITLRKAAWLIKLIEESVISILTYCFLLDLDVLQRSRLLSRVWVLFVAFYRLFVKCL</sequence>
<dbReference type="InParanoid" id="G7YFE4"/>
<reference key="2">
    <citation type="submission" date="2011-10" db="EMBL/GenBank/DDBJ databases">
        <title>The genome and transcriptome sequence of Clonorchis sinensis provide insights into the carcinogenic liver fluke.</title>
        <authorList>
            <person name="Wang X."/>
            <person name="Huang Y."/>
            <person name="Chen W."/>
            <person name="Liu H."/>
            <person name="Guo L."/>
            <person name="Chen Y."/>
            <person name="Luo F."/>
            <person name="Zhou W."/>
            <person name="Sun J."/>
            <person name="Mao Q."/>
            <person name="Liang P."/>
            <person name="Zhou C."/>
            <person name="Tian Y."/>
            <person name="Men J."/>
            <person name="Lv X."/>
            <person name="Huang L."/>
            <person name="Zhou J."/>
            <person name="Hu Y."/>
            <person name="Li R."/>
            <person name="Zhang F."/>
            <person name="Lei H."/>
            <person name="Li X."/>
            <person name="Hu X."/>
            <person name="Liang C."/>
            <person name="Xu J."/>
            <person name="Wu Z."/>
            <person name="Yu X."/>
        </authorList>
    </citation>
    <scope>NUCLEOTIDE SEQUENCE</scope>
    <source>
        <strain>Henan</strain>
    </source>
</reference>
<reference evidence="2" key="1">
    <citation type="journal article" date="2011" name="Genome Biol.">
        <title>The draft genome of the carcinogenic human liver fluke Clonorchis sinensis.</title>
        <authorList>
            <person name="Wang X."/>
            <person name="Chen W."/>
            <person name="Huang Y."/>
            <person name="Sun J."/>
            <person name="Men J."/>
            <person name="Liu H."/>
            <person name="Luo F."/>
            <person name="Guo L."/>
            <person name="Lv X."/>
            <person name="Deng C."/>
            <person name="Zhou C."/>
            <person name="Fan Y."/>
            <person name="Li X."/>
            <person name="Huang L."/>
            <person name="Hu Y."/>
            <person name="Liang C."/>
            <person name="Hu X."/>
            <person name="Xu J."/>
            <person name="Yu X."/>
        </authorList>
    </citation>
    <scope>NUCLEOTIDE SEQUENCE [LARGE SCALE GENOMIC DNA]</scope>
    <source>
        <strain evidence="2">Henan</strain>
    </source>
</reference>
<dbReference type="EMBL" id="DF143185">
    <property type="protein sequence ID" value="GAA51677.1"/>
    <property type="molecule type" value="Genomic_DNA"/>
</dbReference>
<evidence type="ECO:0000313" key="3">
    <source>
        <dbReference type="Proteomes" id="UP000008909"/>
    </source>
</evidence>
<accession>G7YFE4</accession>
<proteinExistence type="predicted"/>